<proteinExistence type="predicted"/>
<name>A0A1V8T5Y8_9PEZI</name>
<evidence type="ECO:0000313" key="1">
    <source>
        <dbReference type="EMBL" id="OQO06582.1"/>
    </source>
</evidence>
<reference evidence="2" key="1">
    <citation type="submission" date="2017-03" db="EMBL/GenBank/DDBJ databases">
        <title>Genomes of endolithic fungi from Antarctica.</title>
        <authorList>
            <person name="Coleine C."/>
            <person name="Masonjones S."/>
            <person name="Stajich J.E."/>
        </authorList>
    </citation>
    <scope>NUCLEOTIDE SEQUENCE [LARGE SCALE GENOMIC DNA]</scope>
    <source>
        <strain evidence="2">CCFEE 5527</strain>
    </source>
</reference>
<evidence type="ECO:0000313" key="2">
    <source>
        <dbReference type="Proteomes" id="UP000192596"/>
    </source>
</evidence>
<accession>A0A1V8T5Y8</accession>
<evidence type="ECO:0008006" key="3">
    <source>
        <dbReference type="Google" id="ProtNLM"/>
    </source>
</evidence>
<gene>
    <name evidence="1" type="ORF">B0A48_08366</name>
</gene>
<dbReference type="EMBL" id="NAJO01000016">
    <property type="protein sequence ID" value="OQO06582.1"/>
    <property type="molecule type" value="Genomic_DNA"/>
</dbReference>
<dbReference type="Proteomes" id="UP000192596">
    <property type="component" value="Unassembled WGS sequence"/>
</dbReference>
<sequence>MSHRDDLPHVMILERPANTGTAMEADLANLASLTLDEQSGIPPSTFLALPEALRLLIYEHLEAPVPANGSIPLSPLPNAKLRTCRQVYTECLPIYRTGCDIYYSSSHFDLILDASISQSQAEERILSIPEQDFDKIANLTTTALSSRPMIMANRVYTLIHPHCGWRIEWHRVPGQRQVAPIPCKFVSDGRASIYREFIPHYAPVGPESTQRLPVLVIGSWGMVYDLLAAERCDDGEWALVDACTRVPKRIGGSRGHLLELI</sequence>
<keyword evidence="2" id="KW-1185">Reference proteome</keyword>
<comment type="caution">
    <text evidence="1">The sequence shown here is derived from an EMBL/GenBank/DDBJ whole genome shotgun (WGS) entry which is preliminary data.</text>
</comment>
<organism evidence="1 2">
    <name type="scientific">Cryoendolithus antarcticus</name>
    <dbReference type="NCBI Taxonomy" id="1507870"/>
    <lineage>
        <taxon>Eukaryota</taxon>
        <taxon>Fungi</taxon>
        <taxon>Dikarya</taxon>
        <taxon>Ascomycota</taxon>
        <taxon>Pezizomycotina</taxon>
        <taxon>Dothideomycetes</taxon>
        <taxon>Dothideomycetidae</taxon>
        <taxon>Cladosporiales</taxon>
        <taxon>Cladosporiaceae</taxon>
        <taxon>Cryoendolithus</taxon>
    </lineage>
</organism>
<protein>
    <recommendedName>
        <fullName evidence="3">F-box domain-containing protein</fullName>
    </recommendedName>
</protein>
<dbReference type="AlphaFoldDB" id="A0A1V8T5Y8"/>
<dbReference type="InParanoid" id="A0A1V8T5Y8"/>